<dbReference type="GO" id="GO:0005524">
    <property type="term" value="F:ATP binding"/>
    <property type="evidence" value="ECO:0007669"/>
    <property type="project" value="InterPro"/>
</dbReference>
<dbReference type="STRING" id="149040.A0A194X9B5"/>
<dbReference type="AlphaFoldDB" id="A0A194X9B5"/>
<dbReference type="GO" id="GO:0016887">
    <property type="term" value="F:ATP hydrolysis activity"/>
    <property type="evidence" value="ECO:0007669"/>
    <property type="project" value="InterPro"/>
</dbReference>
<dbReference type="PANTHER" id="PTHR46411:SF3">
    <property type="entry name" value="AAA+ ATPASE DOMAIN-CONTAINING PROTEIN"/>
    <property type="match status" value="1"/>
</dbReference>
<feature type="domain" description="AAA+ ATPase" evidence="1">
    <location>
        <begin position="446"/>
        <end position="604"/>
    </location>
</feature>
<proteinExistence type="predicted"/>
<dbReference type="RefSeq" id="XP_018071116.1">
    <property type="nucleotide sequence ID" value="XM_018210758.1"/>
</dbReference>
<dbReference type="OrthoDB" id="10042665at2759"/>
<dbReference type="GeneID" id="28820484"/>
<organism evidence="2 3">
    <name type="scientific">Mollisia scopiformis</name>
    <name type="common">Conifer needle endophyte fungus</name>
    <name type="synonym">Phialocephala scopiformis</name>
    <dbReference type="NCBI Taxonomy" id="149040"/>
    <lineage>
        <taxon>Eukaryota</taxon>
        <taxon>Fungi</taxon>
        <taxon>Dikarya</taxon>
        <taxon>Ascomycota</taxon>
        <taxon>Pezizomycotina</taxon>
        <taxon>Leotiomycetes</taxon>
        <taxon>Helotiales</taxon>
        <taxon>Mollisiaceae</taxon>
        <taxon>Mollisia</taxon>
    </lineage>
</organism>
<dbReference type="InParanoid" id="A0A194X9B5"/>
<dbReference type="KEGG" id="psco:LY89DRAFT_616276"/>
<dbReference type="CDD" id="cd19481">
    <property type="entry name" value="RecA-like_protease"/>
    <property type="match status" value="1"/>
</dbReference>
<dbReference type="PANTHER" id="PTHR46411">
    <property type="entry name" value="FAMILY ATPASE, PUTATIVE-RELATED"/>
    <property type="match status" value="1"/>
</dbReference>
<dbReference type="Pfam" id="PF22942">
    <property type="entry name" value="DUF7025"/>
    <property type="match status" value="1"/>
</dbReference>
<dbReference type="SUPFAM" id="SSF52540">
    <property type="entry name" value="P-loop containing nucleoside triphosphate hydrolases"/>
    <property type="match status" value="1"/>
</dbReference>
<keyword evidence="3" id="KW-1185">Reference proteome</keyword>
<evidence type="ECO:0000259" key="1">
    <source>
        <dbReference type="SMART" id="SM00382"/>
    </source>
</evidence>
<dbReference type="SMART" id="SM00382">
    <property type="entry name" value="AAA"/>
    <property type="match status" value="1"/>
</dbReference>
<dbReference type="InterPro" id="IPR054289">
    <property type="entry name" value="DUF7025"/>
</dbReference>
<dbReference type="InterPro" id="IPR003959">
    <property type="entry name" value="ATPase_AAA_core"/>
</dbReference>
<name>A0A194X9B5_MOLSC</name>
<keyword evidence="2" id="KW-0378">Hydrolase</keyword>
<dbReference type="Proteomes" id="UP000070700">
    <property type="component" value="Unassembled WGS sequence"/>
</dbReference>
<dbReference type="InterPro" id="IPR003593">
    <property type="entry name" value="AAA+_ATPase"/>
</dbReference>
<dbReference type="EMBL" id="KQ947415">
    <property type="protein sequence ID" value="KUJ16761.1"/>
    <property type="molecule type" value="Genomic_DNA"/>
</dbReference>
<protein>
    <submittedName>
        <fullName evidence="2">p-loop containing nucleoside triphosphate hydrolase protein</fullName>
    </submittedName>
</protein>
<evidence type="ECO:0000313" key="3">
    <source>
        <dbReference type="Proteomes" id="UP000070700"/>
    </source>
</evidence>
<sequence length="667" mass="75677">MGDNIQAADVSNIGVDPDVVTPVETVPGECCELKSLVLRSKKGEIEITEKNSRSKDDDPYIKFALVSRQSFDENHTHTGTTLEINSPQLLKALKDVITYYPGEALEFRAKFTIEAPYMMLVHYREDIRAYGEASGDTETKAHVKLLMNYLDDEAGPKGVETKEMINTGVITFPLLWMIYKPGDIICKRENGHSRLFQVRRHGYGESLNRGKYFDIGCSFVSYDGEHAGMSRERLRIWDRQEFFGLFSTTITFLSAFPVKFLEKSARLALEDKMAARGRRYLDINERCIKQYDGLFLYLKRPPWDYYNENAAYDGTFIPETMSGRVVIDPKTFNEEARAQKEQVESKADNNTEEVVDSKKPAALDFSEDLHSNDLDPRLCPSYIYGFSLEKKEWCKFFVDFMSPVEWKSNSLDSLIIPAPQKRLLEGLVTGHSFPDKARDEKNLKGKGLVVLLHGTPGSGKTLTAEVTAEHTQRALLNISTGELGSYQMRIEVELKRLLTYASTFQAIVLIDEADIFLEARKSGPADQLEQNAMVAVFLRQLEYFQGIIFLTSNRVSVFDQAIKSRIHLALQYASPGKCVRRTLWKKNLESVPREDLDLDLEKALDAVEGTEMNGREISNSITTAKTLAKSEGSKLKLEYLQTIVQVWSEFEESLSKMSVLEGSWVEK</sequence>
<accession>A0A194X9B5</accession>
<evidence type="ECO:0000313" key="2">
    <source>
        <dbReference type="EMBL" id="KUJ16761.1"/>
    </source>
</evidence>
<reference evidence="2 3" key="1">
    <citation type="submission" date="2015-10" db="EMBL/GenBank/DDBJ databases">
        <title>Full genome of DAOMC 229536 Phialocephala scopiformis, a fungal endophyte of spruce producing the potent anti-insectan compound rugulosin.</title>
        <authorList>
            <consortium name="DOE Joint Genome Institute"/>
            <person name="Walker A.K."/>
            <person name="Frasz S.L."/>
            <person name="Seifert K.A."/>
            <person name="Miller J.D."/>
            <person name="Mondo S.J."/>
            <person name="Labutti K."/>
            <person name="Lipzen A."/>
            <person name="Dockter R."/>
            <person name="Kennedy M."/>
            <person name="Grigoriev I.V."/>
            <person name="Spatafora J.W."/>
        </authorList>
    </citation>
    <scope>NUCLEOTIDE SEQUENCE [LARGE SCALE GENOMIC DNA]</scope>
    <source>
        <strain evidence="2 3">CBS 120377</strain>
    </source>
</reference>
<dbReference type="InterPro" id="IPR027417">
    <property type="entry name" value="P-loop_NTPase"/>
</dbReference>
<dbReference type="Pfam" id="PF00004">
    <property type="entry name" value="AAA"/>
    <property type="match status" value="1"/>
</dbReference>
<dbReference type="Gene3D" id="3.40.50.300">
    <property type="entry name" value="P-loop containing nucleotide triphosphate hydrolases"/>
    <property type="match status" value="1"/>
</dbReference>
<gene>
    <name evidence="2" type="ORF">LY89DRAFT_616276</name>
</gene>